<accession>A0A5B0MMD5</accession>
<dbReference type="EMBL" id="VSWC01000144">
    <property type="protein sequence ID" value="KAA1078237.1"/>
    <property type="molecule type" value="Genomic_DNA"/>
</dbReference>
<evidence type="ECO:0000313" key="3">
    <source>
        <dbReference type="Proteomes" id="UP000324748"/>
    </source>
</evidence>
<name>A0A5B0MMD5_PUCGR</name>
<dbReference type="Proteomes" id="UP000324748">
    <property type="component" value="Unassembled WGS sequence"/>
</dbReference>
<evidence type="ECO:0000256" key="1">
    <source>
        <dbReference type="SAM" id="MobiDB-lite"/>
    </source>
</evidence>
<organism evidence="2 3">
    <name type="scientific">Puccinia graminis f. sp. tritici</name>
    <dbReference type="NCBI Taxonomy" id="56615"/>
    <lineage>
        <taxon>Eukaryota</taxon>
        <taxon>Fungi</taxon>
        <taxon>Dikarya</taxon>
        <taxon>Basidiomycota</taxon>
        <taxon>Pucciniomycotina</taxon>
        <taxon>Pucciniomycetes</taxon>
        <taxon>Pucciniales</taxon>
        <taxon>Pucciniaceae</taxon>
        <taxon>Puccinia</taxon>
    </lineage>
</organism>
<feature type="compositionally biased region" description="Basic and acidic residues" evidence="1">
    <location>
        <begin position="61"/>
        <end position="70"/>
    </location>
</feature>
<dbReference type="AlphaFoldDB" id="A0A5B0MMD5"/>
<proteinExistence type="predicted"/>
<sequence length="70" mass="7251">MYQLSRYELTLPQRARLGATEGRASLPGSVLAGPLCIDTAGAIGDFGSSHGMASSQGCPRSSKDNKIALL</sequence>
<evidence type="ECO:0000313" key="2">
    <source>
        <dbReference type="EMBL" id="KAA1078237.1"/>
    </source>
</evidence>
<reference evidence="2 3" key="1">
    <citation type="submission" date="2019-05" db="EMBL/GenBank/DDBJ databases">
        <title>Emergence of the Ug99 lineage of the wheat stem rust pathogen through somatic hybridization.</title>
        <authorList>
            <person name="Li F."/>
            <person name="Upadhyaya N.M."/>
            <person name="Sperschneider J."/>
            <person name="Matny O."/>
            <person name="Nguyen-Phuc H."/>
            <person name="Mago R."/>
            <person name="Raley C."/>
            <person name="Miller M.E."/>
            <person name="Silverstein K.A.T."/>
            <person name="Henningsen E."/>
            <person name="Hirsch C.D."/>
            <person name="Visser B."/>
            <person name="Pretorius Z.A."/>
            <person name="Steffenson B.J."/>
            <person name="Schwessinger B."/>
            <person name="Dodds P.N."/>
            <person name="Figueroa M."/>
        </authorList>
    </citation>
    <scope>NUCLEOTIDE SEQUENCE [LARGE SCALE GENOMIC DNA]</scope>
    <source>
        <strain evidence="2">21-0</strain>
    </source>
</reference>
<feature type="region of interest" description="Disordered" evidence="1">
    <location>
        <begin position="50"/>
        <end position="70"/>
    </location>
</feature>
<gene>
    <name evidence="2" type="ORF">PGT21_031424</name>
</gene>
<protein>
    <submittedName>
        <fullName evidence="2">Uncharacterized protein</fullName>
    </submittedName>
</protein>
<comment type="caution">
    <text evidence="2">The sequence shown here is derived from an EMBL/GenBank/DDBJ whole genome shotgun (WGS) entry which is preliminary data.</text>
</comment>
<keyword evidence="3" id="KW-1185">Reference proteome</keyword>